<dbReference type="InParanoid" id="A0A0V1BIN5"/>
<dbReference type="Proteomes" id="UP000054776">
    <property type="component" value="Unassembled WGS sequence"/>
</dbReference>
<accession>A0A0V1BIN5</accession>
<evidence type="ECO:0000313" key="3">
    <source>
        <dbReference type="Proteomes" id="UP000054776"/>
    </source>
</evidence>
<keyword evidence="1" id="KW-1133">Transmembrane helix</keyword>
<gene>
    <name evidence="2" type="ORF">T01_8410</name>
</gene>
<keyword evidence="1" id="KW-0472">Membrane</keyword>
<organism evidence="2 3">
    <name type="scientific">Trichinella spiralis</name>
    <name type="common">Trichina worm</name>
    <dbReference type="NCBI Taxonomy" id="6334"/>
    <lineage>
        <taxon>Eukaryota</taxon>
        <taxon>Metazoa</taxon>
        <taxon>Ecdysozoa</taxon>
        <taxon>Nematoda</taxon>
        <taxon>Enoplea</taxon>
        <taxon>Dorylaimia</taxon>
        <taxon>Trichinellida</taxon>
        <taxon>Trichinellidae</taxon>
        <taxon>Trichinella</taxon>
    </lineage>
</organism>
<reference evidence="2 3" key="1">
    <citation type="submission" date="2015-01" db="EMBL/GenBank/DDBJ databases">
        <title>Evolution of Trichinella species and genotypes.</title>
        <authorList>
            <person name="Korhonen P.K."/>
            <person name="Edoardo P."/>
            <person name="Giuseppe L.R."/>
            <person name="Gasser R.B."/>
        </authorList>
    </citation>
    <scope>NUCLEOTIDE SEQUENCE [LARGE SCALE GENOMIC DNA]</scope>
    <source>
        <strain evidence="2">ISS3</strain>
    </source>
</reference>
<protein>
    <submittedName>
        <fullName evidence="2">Uncharacterized protein</fullName>
    </submittedName>
</protein>
<keyword evidence="1" id="KW-0812">Transmembrane</keyword>
<sequence>MRNLLQQGMVCLDPFNGVTYPITPTLTSSKFQFNLSHSLKQLNFTAVLDSCNDYAKIFFLCVSFKNVSVILCMLLIILCVLIRIGTLFYITSKAISLAISCVLKQIEKPDKKQLSLRFYPYENLLFLVEKLLHPRSCNCGIYEVKSRGKWETGFSILKFIDASAILYLNEKLLLKQTNVFKDKI</sequence>
<comment type="caution">
    <text evidence="2">The sequence shown here is derived from an EMBL/GenBank/DDBJ whole genome shotgun (WGS) entry which is preliminary data.</text>
</comment>
<dbReference type="OrthoDB" id="10549213at2759"/>
<evidence type="ECO:0000256" key="1">
    <source>
        <dbReference type="SAM" id="Phobius"/>
    </source>
</evidence>
<dbReference type="AlphaFoldDB" id="A0A0V1BIN5"/>
<feature type="transmembrane region" description="Helical" evidence="1">
    <location>
        <begin position="67"/>
        <end position="90"/>
    </location>
</feature>
<name>A0A0V1BIN5_TRISP</name>
<proteinExistence type="predicted"/>
<keyword evidence="3" id="KW-1185">Reference proteome</keyword>
<dbReference type="EMBL" id="JYDH01000037">
    <property type="protein sequence ID" value="KRY37076.1"/>
    <property type="molecule type" value="Genomic_DNA"/>
</dbReference>
<evidence type="ECO:0000313" key="2">
    <source>
        <dbReference type="EMBL" id="KRY37076.1"/>
    </source>
</evidence>